<dbReference type="OrthoDB" id="4974236at2759"/>
<evidence type="ECO:0000313" key="3">
    <source>
        <dbReference type="EMBL" id="EEU38734.1"/>
    </source>
</evidence>
<dbReference type="EMBL" id="GG698914">
    <property type="protein sequence ID" value="EEU38734.1"/>
    <property type="molecule type" value="Genomic_DNA"/>
</dbReference>
<proteinExistence type="predicted"/>
<dbReference type="KEGG" id="nhe:NECHADRAFT_106284"/>
<sequence>MKFLSLSALVGLAAASPIAAPAGCSTAPGGCTIAGSLGMLSNSPHSSNRIDIYTGTGASDPEVCRARCYSSAFPSCKAFAVRKSSGSNGACSLWDYAVPFRAPEGSETSNTYYYNLPEGIVGWVPENVAQHYKADTSKTKGNYKDCRALCISEPTCKGFGFKSGGNCQLYDVSLAGKVKAKADSPYIHYQLDCTAAPIAPVPY</sequence>
<dbReference type="VEuPathDB" id="FungiDB:NECHADRAFT_106284"/>
<evidence type="ECO:0000313" key="4">
    <source>
        <dbReference type="Proteomes" id="UP000005206"/>
    </source>
</evidence>
<keyword evidence="1" id="KW-0732">Signal</keyword>
<dbReference type="GeneID" id="9672750"/>
<accession>C7ZBG8</accession>
<dbReference type="Proteomes" id="UP000005206">
    <property type="component" value="Chromosome 7"/>
</dbReference>
<feature type="domain" description="Apple" evidence="2">
    <location>
        <begin position="91"/>
        <end position="193"/>
    </location>
</feature>
<feature type="signal peptide" evidence="1">
    <location>
        <begin position="1"/>
        <end position="15"/>
    </location>
</feature>
<evidence type="ECO:0000256" key="1">
    <source>
        <dbReference type="SAM" id="SignalP"/>
    </source>
</evidence>
<feature type="chain" id="PRO_5012971734" description="Apple domain-containing protein" evidence="1">
    <location>
        <begin position="16"/>
        <end position="203"/>
    </location>
</feature>
<evidence type="ECO:0000259" key="2">
    <source>
        <dbReference type="PROSITE" id="PS50948"/>
    </source>
</evidence>
<dbReference type="Pfam" id="PF00024">
    <property type="entry name" value="PAN_1"/>
    <property type="match status" value="1"/>
</dbReference>
<reference evidence="3 4" key="1">
    <citation type="journal article" date="2009" name="PLoS Genet.">
        <title>The genome of Nectria haematococca: contribution of supernumerary chromosomes to gene expansion.</title>
        <authorList>
            <person name="Coleman J.J."/>
            <person name="Rounsley S.D."/>
            <person name="Rodriguez-Carres M."/>
            <person name="Kuo A."/>
            <person name="Wasmann C.C."/>
            <person name="Grimwood J."/>
            <person name="Schmutz J."/>
            <person name="Taga M."/>
            <person name="White G.J."/>
            <person name="Zhou S."/>
            <person name="Schwartz D.C."/>
            <person name="Freitag M."/>
            <person name="Ma L.J."/>
            <person name="Danchin E.G."/>
            <person name="Henrissat B."/>
            <person name="Coutinho P.M."/>
            <person name="Nelson D.R."/>
            <person name="Straney D."/>
            <person name="Napoli C.A."/>
            <person name="Barker B.M."/>
            <person name="Gribskov M."/>
            <person name="Rep M."/>
            <person name="Kroken S."/>
            <person name="Molnar I."/>
            <person name="Rensing C."/>
            <person name="Kennell J.C."/>
            <person name="Zamora J."/>
            <person name="Farman M.L."/>
            <person name="Selker E.U."/>
            <person name="Salamov A."/>
            <person name="Shapiro H."/>
            <person name="Pangilinan J."/>
            <person name="Lindquist E."/>
            <person name="Lamers C."/>
            <person name="Grigoriev I.V."/>
            <person name="Geiser D.M."/>
            <person name="Covert S.F."/>
            <person name="Temporini E."/>
            <person name="Vanetten H.D."/>
        </authorList>
    </citation>
    <scope>NUCLEOTIDE SEQUENCE [LARGE SCALE GENOMIC DNA]</scope>
    <source>
        <strain evidence="4">ATCC MYA-4622 / CBS 123669 / FGSC 9596 / NRRL 45880 / 77-13-4</strain>
    </source>
</reference>
<keyword evidence="4" id="KW-1185">Reference proteome</keyword>
<gene>
    <name evidence="3" type="ORF">NECHADRAFT_106284</name>
</gene>
<organism evidence="3 4">
    <name type="scientific">Fusarium vanettenii (strain ATCC MYA-4622 / CBS 123669 / FGSC 9596 / NRRL 45880 / 77-13-4)</name>
    <name type="common">Fusarium solani subsp. pisi</name>
    <dbReference type="NCBI Taxonomy" id="660122"/>
    <lineage>
        <taxon>Eukaryota</taxon>
        <taxon>Fungi</taxon>
        <taxon>Dikarya</taxon>
        <taxon>Ascomycota</taxon>
        <taxon>Pezizomycotina</taxon>
        <taxon>Sordariomycetes</taxon>
        <taxon>Hypocreomycetidae</taxon>
        <taxon>Hypocreales</taxon>
        <taxon>Nectriaceae</taxon>
        <taxon>Fusarium</taxon>
        <taxon>Fusarium solani species complex</taxon>
        <taxon>Fusarium vanettenii</taxon>
    </lineage>
</organism>
<dbReference type="PROSITE" id="PS50948">
    <property type="entry name" value="PAN"/>
    <property type="match status" value="1"/>
</dbReference>
<dbReference type="InParanoid" id="C7ZBG8"/>
<dbReference type="HOGENOM" id="CLU_1349276_0_0_1"/>
<protein>
    <recommendedName>
        <fullName evidence="2">Apple domain-containing protein</fullName>
    </recommendedName>
</protein>
<dbReference type="InterPro" id="IPR003609">
    <property type="entry name" value="Pan_app"/>
</dbReference>
<dbReference type="AlphaFoldDB" id="C7ZBG8"/>
<dbReference type="RefSeq" id="XP_003044447.1">
    <property type="nucleotide sequence ID" value="XM_003044401.1"/>
</dbReference>
<name>C7ZBG8_FUSV7</name>